<dbReference type="RefSeq" id="WP_034636332.1">
    <property type="nucleotide sequence ID" value="NZ_CBCSJC010000004.1"/>
</dbReference>
<name>A0A073JZA3_9BACI</name>
<dbReference type="PANTHER" id="PTHR11804">
    <property type="entry name" value="PROTEASE M3 THIMET OLIGOPEPTIDASE-RELATED"/>
    <property type="match status" value="1"/>
</dbReference>
<dbReference type="eggNOG" id="COG1164">
    <property type="taxonomic scope" value="Bacteria"/>
</dbReference>
<dbReference type="PANTHER" id="PTHR11804:SF28">
    <property type="entry name" value="OLIGOENDOPEPTIDASE F"/>
    <property type="match status" value="1"/>
</dbReference>
<reference evidence="1 2" key="1">
    <citation type="submission" date="2014-06" db="EMBL/GenBank/DDBJ databases">
        <title>Draft genome sequence of Bacillus manliponensis JCM 15802 (MCCC 1A00708).</title>
        <authorList>
            <person name="Lai Q."/>
            <person name="Liu Y."/>
            <person name="Shao Z."/>
        </authorList>
    </citation>
    <scope>NUCLEOTIDE SEQUENCE [LARGE SCALE GENOMIC DNA]</scope>
    <source>
        <strain evidence="1 2">JCM 15802</strain>
    </source>
</reference>
<gene>
    <name evidence="1" type="ORF">BAMA_13220</name>
</gene>
<dbReference type="SUPFAM" id="SSF55486">
    <property type="entry name" value="Metalloproteases ('zincins'), catalytic domain"/>
    <property type="match status" value="1"/>
</dbReference>
<accession>A0A073JZA3</accession>
<dbReference type="STRING" id="574376.BAMA_13220"/>
<evidence type="ECO:0000313" key="1">
    <source>
        <dbReference type="EMBL" id="KEK20379.1"/>
    </source>
</evidence>
<dbReference type="NCBIfam" id="TIGR02289">
    <property type="entry name" value="M3_not_pepF"/>
    <property type="match status" value="1"/>
</dbReference>
<dbReference type="MEROPS" id="M03.010"/>
<protein>
    <submittedName>
        <fullName evidence="1">Oligoendopeptidase F</fullName>
    </submittedName>
</protein>
<comment type="caution">
    <text evidence="1">The sequence shown here is derived from an EMBL/GenBank/DDBJ whole genome shotgun (WGS) entry which is preliminary data.</text>
</comment>
<dbReference type="GO" id="GO:0006508">
    <property type="term" value="P:proteolysis"/>
    <property type="evidence" value="ECO:0007669"/>
    <property type="project" value="InterPro"/>
</dbReference>
<organism evidence="1 2">
    <name type="scientific">Bacillus manliponensis</name>
    <dbReference type="NCBI Taxonomy" id="574376"/>
    <lineage>
        <taxon>Bacteria</taxon>
        <taxon>Bacillati</taxon>
        <taxon>Bacillota</taxon>
        <taxon>Bacilli</taxon>
        <taxon>Bacillales</taxon>
        <taxon>Bacillaceae</taxon>
        <taxon>Bacillus</taxon>
        <taxon>Bacillus cereus group</taxon>
    </lineage>
</organism>
<dbReference type="AlphaFoldDB" id="A0A073JZA3"/>
<dbReference type="CDD" id="cd09606">
    <property type="entry name" value="M3B_PepF"/>
    <property type="match status" value="1"/>
</dbReference>
<dbReference type="InterPro" id="IPR011976">
    <property type="entry name" value="Pept_M3B_oligopep-rel"/>
</dbReference>
<dbReference type="OrthoDB" id="9762795at2"/>
<dbReference type="GO" id="GO:0004222">
    <property type="term" value="F:metalloendopeptidase activity"/>
    <property type="evidence" value="ECO:0007669"/>
    <property type="project" value="InterPro"/>
</dbReference>
<sequence>MSFKGYEYKRPSMEELEGKFKEAIVQFTNAGTAEDQRKVISYINEIRNDFNTMYNLCYIRHTLDTTDAFYKEENEFFDESSPIVKGYVTKYYEALMQSPFRVELETYYGEQLFALAACELKTYSDEVVGDLQLENKLSSQYVQLLAAAKIEFEGEERTLSQLIPFMQNKDRNMRKQASEAYYGYLSEHEAELDRIYDELVKVRTAIAKKLGFSNFVELGYARMYRTDYNAEMVANFRKQVLDYIVPVTTELRKRQQQRIGVEKVTYYDENFEFMSGNATPKGDADWIINHGKTMYKELSEETDEFFRFMLENDLLDLVAKKGKAGGGYCTYIENYKAPFIFSNFNGTAGDIDVLTHEAGHAFQVYESRRFEIPEYNWPTFEACEIHSMSMEFFTWPWMELFFEEDAQKYYFSHLSSALLFLPYGVSVDEFQHFVYENPEATPAERKAAWRNIEKKYLPTRDYEGNEYLENGGFWQKQAHIYENPFYYIDYTLAEICALQFWKRARENRQEAWEDYVHLCREGGSQSFLQLVETANLISPFADGCVQSVIRDIKSWLNEVDDTKL</sequence>
<dbReference type="InterPro" id="IPR045090">
    <property type="entry name" value="Pept_M3A_M3B"/>
</dbReference>
<evidence type="ECO:0000313" key="2">
    <source>
        <dbReference type="Proteomes" id="UP000027822"/>
    </source>
</evidence>
<dbReference type="Proteomes" id="UP000027822">
    <property type="component" value="Unassembled WGS sequence"/>
</dbReference>
<dbReference type="GO" id="GO:0006518">
    <property type="term" value="P:peptide metabolic process"/>
    <property type="evidence" value="ECO:0007669"/>
    <property type="project" value="TreeGrafter"/>
</dbReference>
<keyword evidence="2" id="KW-1185">Reference proteome</keyword>
<dbReference type="EMBL" id="JOTN01000003">
    <property type="protein sequence ID" value="KEK20379.1"/>
    <property type="molecule type" value="Genomic_DNA"/>
</dbReference>
<proteinExistence type="predicted"/>
<dbReference type="Gene3D" id="1.10.1370.30">
    <property type="match status" value="1"/>
</dbReference>